<keyword evidence="7" id="KW-1185">Reference proteome</keyword>
<dbReference type="PROSITE" id="PS51683">
    <property type="entry name" value="SAM_OMT_II"/>
    <property type="match status" value="1"/>
</dbReference>
<evidence type="ECO:0000256" key="1">
    <source>
        <dbReference type="ARBA" id="ARBA00022603"/>
    </source>
</evidence>
<dbReference type="SUPFAM" id="SSF46785">
    <property type="entry name" value="Winged helix' DNA-binding domain"/>
    <property type="match status" value="1"/>
</dbReference>
<evidence type="ECO:0000256" key="2">
    <source>
        <dbReference type="ARBA" id="ARBA00022679"/>
    </source>
</evidence>
<evidence type="ECO:0000259" key="5">
    <source>
        <dbReference type="Pfam" id="PF08100"/>
    </source>
</evidence>
<reference evidence="6" key="1">
    <citation type="submission" date="2018-04" db="EMBL/GenBank/DDBJ databases">
        <title>Whole genome sequencing of Hypsizygus marmoreus.</title>
        <authorList>
            <person name="Choi I.-G."/>
            <person name="Min B."/>
            <person name="Kim J.-G."/>
            <person name="Kim S."/>
            <person name="Oh Y.-L."/>
            <person name="Kong W.-S."/>
            <person name="Park H."/>
            <person name="Jeong J."/>
            <person name="Song E.-S."/>
        </authorList>
    </citation>
    <scope>NUCLEOTIDE SEQUENCE [LARGE SCALE GENOMIC DNA]</scope>
    <source>
        <strain evidence="6">51987-8</strain>
    </source>
</reference>
<organism evidence="6 7">
    <name type="scientific">Hypsizygus marmoreus</name>
    <name type="common">White beech mushroom</name>
    <name type="synonym">Agaricus marmoreus</name>
    <dbReference type="NCBI Taxonomy" id="39966"/>
    <lineage>
        <taxon>Eukaryota</taxon>
        <taxon>Fungi</taxon>
        <taxon>Dikarya</taxon>
        <taxon>Basidiomycota</taxon>
        <taxon>Agaricomycotina</taxon>
        <taxon>Agaricomycetes</taxon>
        <taxon>Agaricomycetidae</taxon>
        <taxon>Agaricales</taxon>
        <taxon>Tricholomatineae</taxon>
        <taxon>Lyophyllaceae</taxon>
        <taxon>Hypsizygus</taxon>
    </lineage>
</organism>
<dbReference type="Proteomes" id="UP000076154">
    <property type="component" value="Unassembled WGS sequence"/>
</dbReference>
<dbReference type="InterPro" id="IPR036388">
    <property type="entry name" value="WH-like_DNA-bd_sf"/>
</dbReference>
<sequence>MNITQLADLISTSVSSLASICALKNLHLPHLHDSLYLPESDSFRSDPVASKYANIIAAAAFELAATLMPPQETVFQIASGHLKSAALRVAIGCHVPEILRGAGSKGLHTDLIAEKTGVDGMKLARLLRYLANRHIFQEMSPDVFANNRISGVLDTGKCVEDLCANHETKYDGTSGFVALVEHFTSEGHKASSYLLENMTDPTTCHSHDITHAPLQRALPGIANKTYWNWLSLPEQTYERRRFGIAMSGVTEMEPKGLVVTAFNWASLPYDSIVIDVGGGIGDTLMQVLKAFSHLRVVVQDLPGTAMEAKKVWEREFPEAIASGRAQIQAHDFFTAQSTQTPPSVFILRMILHDWPNESSLKILRHLRAASGATTKLLILDHVIPYTCKGAIDLSSDSQQPIGNQNVEDEALAVPGLALPRLGAANEMCYSVDIAMMMWLNSQERTIEQFRQLLFSSGWRVEHVTKGGGSSMDCIQAIPI</sequence>
<dbReference type="Gene3D" id="1.10.10.10">
    <property type="entry name" value="Winged helix-like DNA-binding domain superfamily/Winged helix DNA-binding domain"/>
    <property type="match status" value="1"/>
</dbReference>
<feature type="domain" description="O-methyltransferase dimerisation" evidence="5">
    <location>
        <begin position="76"/>
        <end position="152"/>
    </location>
</feature>
<evidence type="ECO:0000313" key="7">
    <source>
        <dbReference type="Proteomes" id="UP000076154"/>
    </source>
</evidence>
<evidence type="ECO:0000313" key="6">
    <source>
        <dbReference type="EMBL" id="RDB20353.1"/>
    </source>
</evidence>
<dbReference type="GO" id="GO:0032259">
    <property type="term" value="P:methylation"/>
    <property type="evidence" value="ECO:0007669"/>
    <property type="project" value="UniProtKB-KW"/>
</dbReference>
<dbReference type="Gene3D" id="3.40.50.150">
    <property type="entry name" value="Vaccinia Virus protein VP39"/>
    <property type="match status" value="1"/>
</dbReference>
<feature type="domain" description="O-methyltransferase C-terminal" evidence="4">
    <location>
        <begin position="258"/>
        <end position="388"/>
    </location>
</feature>
<dbReference type="InParanoid" id="A0A369JKV6"/>
<dbReference type="GO" id="GO:0008171">
    <property type="term" value="F:O-methyltransferase activity"/>
    <property type="evidence" value="ECO:0007669"/>
    <property type="project" value="InterPro"/>
</dbReference>
<dbReference type="InterPro" id="IPR029063">
    <property type="entry name" value="SAM-dependent_MTases_sf"/>
</dbReference>
<dbReference type="AlphaFoldDB" id="A0A369JKV6"/>
<evidence type="ECO:0000259" key="4">
    <source>
        <dbReference type="Pfam" id="PF00891"/>
    </source>
</evidence>
<evidence type="ECO:0000256" key="3">
    <source>
        <dbReference type="ARBA" id="ARBA00022691"/>
    </source>
</evidence>
<gene>
    <name evidence="6" type="ORF">Hypma_012560</name>
</gene>
<dbReference type="InterPro" id="IPR001077">
    <property type="entry name" value="COMT_C"/>
</dbReference>
<dbReference type="PANTHER" id="PTHR43712">
    <property type="entry name" value="PUTATIVE (AFU_ORTHOLOGUE AFUA_4G14580)-RELATED"/>
    <property type="match status" value="1"/>
</dbReference>
<dbReference type="GO" id="GO:0046983">
    <property type="term" value="F:protein dimerization activity"/>
    <property type="evidence" value="ECO:0007669"/>
    <property type="project" value="InterPro"/>
</dbReference>
<protein>
    <submittedName>
        <fullName evidence="6">4-O-methyltransferase 1</fullName>
    </submittedName>
</protein>
<dbReference type="InterPro" id="IPR012967">
    <property type="entry name" value="COMT_dimerisation"/>
</dbReference>
<keyword evidence="2" id="KW-0808">Transferase</keyword>
<dbReference type="InterPro" id="IPR016461">
    <property type="entry name" value="COMT-like"/>
</dbReference>
<dbReference type="InterPro" id="IPR036390">
    <property type="entry name" value="WH_DNA-bd_sf"/>
</dbReference>
<dbReference type="SUPFAM" id="SSF53335">
    <property type="entry name" value="S-adenosyl-L-methionine-dependent methyltransferases"/>
    <property type="match status" value="1"/>
</dbReference>
<comment type="caution">
    <text evidence="6">The sequence shown here is derived from an EMBL/GenBank/DDBJ whole genome shotgun (WGS) entry which is preliminary data.</text>
</comment>
<accession>A0A369JKV6</accession>
<dbReference type="PANTHER" id="PTHR43712:SF2">
    <property type="entry name" value="O-METHYLTRANSFERASE CICE"/>
    <property type="match status" value="1"/>
</dbReference>
<name>A0A369JKV6_HYPMA</name>
<dbReference type="OrthoDB" id="2410195at2759"/>
<keyword evidence="3" id="KW-0949">S-adenosyl-L-methionine</keyword>
<dbReference type="Pfam" id="PF00891">
    <property type="entry name" value="Methyltransf_2"/>
    <property type="match status" value="1"/>
</dbReference>
<keyword evidence="1" id="KW-0489">Methyltransferase</keyword>
<dbReference type="Pfam" id="PF08100">
    <property type="entry name" value="Dimerisation"/>
    <property type="match status" value="1"/>
</dbReference>
<proteinExistence type="predicted"/>
<dbReference type="EMBL" id="LUEZ02000069">
    <property type="protein sequence ID" value="RDB20353.1"/>
    <property type="molecule type" value="Genomic_DNA"/>
</dbReference>